<evidence type="ECO:0000313" key="1">
    <source>
        <dbReference type="EMBL" id="SLM18901.1"/>
    </source>
</evidence>
<name>A0A3P3XRG4_9SPIR</name>
<dbReference type="EMBL" id="FWDO01000005">
    <property type="protein sequence ID" value="SLM18901.1"/>
    <property type="molecule type" value="Genomic_DNA"/>
</dbReference>
<reference evidence="1" key="1">
    <citation type="submission" date="2017-02" db="EMBL/GenBank/DDBJ databases">
        <authorList>
            <person name="Regsiter A."/>
            <person name="William W."/>
        </authorList>
    </citation>
    <scope>NUCLEOTIDE SEQUENCE</scope>
    <source>
        <strain evidence="1">BdmA 4</strain>
    </source>
</reference>
<gene>
    <name evidence="1" type="ORF">SPIRO4BDMA_50416</name>
</gene>
<organism evidence="1">
    <name type="scientific">uncultured spirochete</name>
    <dbReference type="NCBI Taxonomy" id="156406"/>
    <lineage>
        <taxon>Bacteria</taxon>
        <taxon>Pseudomonadati</taxon>
        <taxon>Spirochaetota</taxon>
        <taxon>Spirochaetia</taxon>
        <taxon>Spirochaetales</taxon>
        <taxon>environmental samples</taxon>
    </lineage>
</organism>
<proteinExistence type="predicted"/>
<accession>A0A3P3XRG4</accession>
<dbReference type="AlphaFoldDB" id="A0A3P3XRG4"/>
<sequence length="382" mass="42914">MLIEHLAQMYVHWGNPGQTGEQGRRKDQSVLALHQFLEVIEETSEDRKALFTQSQQSRRKAMKLSYLLLASETEPEAIFDAFLRSGLLSSGQRSNKPEVLLWLAGTEAIARGIHPYIVFLIMSAYFGLAIAESEFRWLRERSKSSNIKLEEFIVPGDLTDTIGEALKEPRRLQRTIRVAGMPLSASAFAGCSLYYIEKILALVGPIGALILTEMIISARKRLVSDEISTAQQAFLDLFTQEETEPKMPEEERKTGLEAFEEQGLPDPDLIRTTTNIVMYAEAKILKSTLSSMSDSEIASLLRCLEAIAHERLLNLISPGRQKRVLMVIQKTEDVVHGQMLRDAQLFTQKLLAAYAPKKLKPGVTLSIPEEVRKLISSLLSRE</sequence>
<protein>
    <submittedName>
        <fullName evidence="1">Uncharacterized protein</fullName>
    </submittedName>
</protein>